<proteinExistence type="predicted"/>
<dbReference type="EMBL" id="CALSDN010000002">
    <property type="protein sequence ID" value="CAH6719858.1"/>
    <property type="molecule type" value="Genomic_DNA"/>
</dbReference>
<evidence type="ECO:0000313" key="2">
    <source>
        <dbReference type="Proteomes" id="UP001152531"/>
    </source>
</evidence>
<dbReference type="Proteomes" id="UP001152531">
    <property type="component" value="Unassembled WGS sequence"/>
</dbReference>
<keyword evidence="2" id="KW-1185">Reference proteome</keyword>
<gene>
    <name evidence="1" type="ORF">CLIB1444_02S18140</name>
</gene>
<comment type="caution">
    <text evidence="1">The sequence shown here is derived from an EMBL/GenBank/DDBJ whole genome shotgun (WGS) entry which is preliminary data.</text>
</comment>
<sequence>MVKIAIIYYSMYGHIAKNAQEILAGIKEAGGDADVFQISETLPGEVLTKMHAAPKDSSIPEIKASQLPDYDAFLFGIPTRYGNFPAQWKTFWDQTGGLWASGALHGKPFGIFFSTGTPGGGQEATAMNALSSFVHHGMIFVPLGYGEAFPLLTNLDEVHGSSPWGSGTFAGADGSRSTTELEKKIHHIQGKSFYKVASKLA</sequence>
<name>A0ACA9Y536_9ASCO</name>
<organism evidence="1 2">
    <name type="scientific">[Candida] jaroonii</name>
    <dbReference type="NCBI Taxonomy" id="467808"/>
    <lineage>
        <taxon>Eukaryota</taxon>
        <taxon>Fungi</taxon>
        <taxon>Dikarya</taxon>
        <taxon>Ascomycota</taxon>
        <taxon>Saccharomycotina</taxon>
        <taxon>Pichiomycetes</taxon>
        <taxon>Debaryomycetaceae</taxon>
        <taxon>Yamadazyma</taxon>
    </lineage>
</organism>
<accession>A0ACA9Y536</accession>
<evidence type="ECO:0000313" key="1">
    <source>
        <dbReference type="EMBL" id="CAH6719858.1"/>
    </source>
</evidence>
<reference evidence="1" key="1">
    <citation type="submission" date="2022-06" db="EMBL/GenBank/DDBJ databases">
        <authorList>
            <person name="Legras J.-L."/>
            <person name="Devillers H."/>
            <person name="Grondin C."/>
        </authorList>
    </citation>
    <scope>NUCLEOTIDE SEQUENCE</scope>
    <source>
        <strain evidence="1">CLIB 1444</strain>
    </source>
</reference>
<protein>
    <submittedName>
        <fullName evidence="1">Protoplast secreted protein 2</fullName>
    </submittedName>
</protein>